<feature type="transmembrane region" description="Helical" evidence="2">
    <location>
        <begin position="420"/>
        <end position="440"/>
    </location>
</feature>
<evidence type="ECO:0000256" key="2">
    <source>
        <dbReference type="SAM" id="Phobius"/>
    </source>
</evidence>
<feature type="region of interest" description="Disordered" evidence="1">
    <location>
        <begin position="209"/>
        <end position="298"/>
    </location>
</feature>
<dbReference type="AlphaFoldDB" id="A0AA39U5V1"/>
<feature type="compositionally biased region" description="Low complexity" evidence="1">
    <location>
        <begin position="151"/>
        <end position="160"/>
    </location>
</feature>
<feature type="region of interest" description="Disordered" evidence="1">
    <location>
        <begin position="126"/>
        <end position="196"/>
    </location>
</feature>
<evidence type="ECO:0000313" key="3">
    <source>
        <dbReference type="EMBL" id="KAK0611684.1"/>
    </source>
</evidence>
<feature type="transmembrane region" description="Helical" evidence="2">
    <location>
        <begin position="456"/>
        <end position="473"/>
    </location>
</feature>
<reference evidence="3" key="1">
    <citation type="submission" date="2023-06" db="EMBL/GenBank/DDBJ databases">
        <title>Genome-scale phylogeny and comparative genomics of the fungal order Sordariales.</title>
        <authorList>
            <consortium name="Lawrence Berkeley National Laboratory"/>
            <person name="Hensen N."/>
            <person name="Bonometti L."/>
            <person name="Westerberg I."/>
            <person name="Brannstrom I.O."/>
            <person name="Guillou S."/>
            <person name="Cros-Aarteil S."/>
            <person name="Calhoun S."/>
            <person name="Haridas S."/>
            <person name="Kuo A."/>
            <person name="Mondo S."/>
            <person name="Pangilinan J."/>
            <person name="Riley R."/>
            <person name="Labutti K."/>
            <person name="Andreopoulos B."/>
            <person name="Lipzen A."/>
            <person name="Chen C."/>
            <person name="Yanf M."/>
            <person name="Daum C."/>
            <person name="Ng V."/>
            <person name="Clum A."/>
            <person name="Steindorff A."/>
            <person name="Ohm R."/>
            <person name="Martin F."/>
            <person name="Silar P."/>
            <person name="Natvig D."/>
            <person name="Lalanne C."/>
            <person name="Gautier V."/>
            <person name="Ament-Velasquez S.L."/>
            <person name="Kruys A."/>
            <person name="Hutchinson M.I."/>
            <person name="Powell A.J."/>
            <person name="Barry K."/>
            <person name="Miller A.N."/>
            <person name="Grigoriev I.V."/>
            <person name="Debuchy R."/>
            <person name="Gladieux P."/>
            <person name="Thoren M.H."/>
            <person name="Johannesson H."/>
        </authorList>
    </citation>
    <scope>NUCLEOTIDE SEQUENCE</scope>
    <source>
        <strain evidence="3">CBS 606.72</strain>
    </source>
</reference>
<evidence type="ECO:0000313" key="4">
    <source>
        <dbReference type="Proteomes" id="UP001175000"/>
    </source>
</evidence>
<comment type="caution">
    <text evidence="3">The sequence shown here is derived from an EMBL/GenBank/DDBJ whole genome shotgun (WGS) entry which is preliminary data.</text>
</comment>
<keyword evidence="2" id="KW-1133">Transmembrane helix</keyword>
<keyword evidence="2" id="KW-0812">Transmembrane</keyword>
<keyword evidence="2" id="KW-0472">Membrane</keyword>
<protein>
    <submittedName>
        <fullName evidence="3">Uncharacterized protein</fullName>
    </submittedName>
</protein>
<feature type="transmembrane region" description="Helical" evidence="2">
    <location>
        <begin position="373"/>
        <end position="399"/>
    </location>
</feature>
<proteinExistence type="predicted"/>
<accession>A0AA39U5V1</accession>
<sequence>MAPFSFIPAILEQRQHVADAIYPGAMQCYAIPYSWPGFVGDVAAMYIALRIHHGRPPLPILHREIRYSRLRKWLATMQLLCCTILGICNCIRCYNFNPRQNGLILISIARTFVAAFNAFSLTNPSLPDSKSGNSGTPSPDSTARGDYLDPDAAVAAADVAQESREEENPGSPKAAPIPLPTKAFEQSTGPDTDYVVVPSSSQTREVIPLLTKAPEQPPEGSLDNTVPRFGQTRDGAPLTKVPKTGTPQDDAGASSSQTHDDPLMTQAPEQPMAPLPNTHVPSSSQTFDDPPPPYCAEPPETANDISPSAAANALNTLAADDAKAAELTPGAMVVMCLLPLVPLSLITAGMYPILHDVGVVGGRIGVDAHNTWIFFLLGLGFGVFFILFGFLVVACEAVFGKAPDDPEAAINERKKRLKNGCLLTLFVTAVIIVLLSNWGLEIAAGDHMPDKSRPDVFVLYWVFFVVSKLTLFAF</sequence>
<dbReference type="Proteomes" id="UP001175000">
    <property type="component" value="Unassembled WGS sequence"/>
</dbReference>
<keyword evidence="4" id="KW-1185">Reference proteome</keyword>
<feature type="compositionally biased region" description="Polar residues" evidence="1">
    <location>
        <begin position="126"/>
        <end position="141"/>
    </location>
</feature>
<feature type="transmembrane region" description="Helical" evidence="2">
    <location>
        <begin position="73"/>
        <end position="97"/>
    </location>
</feature>
<evidence type="ECO:0000256" key="1">
    <source>
        <dbReference type="SAM" id="MobiDB-lite"/>
    </source>
</evidence>
<name>A0AA39U5V1_9PEZI</name>
<organism evidence="3 4">
    <name type="scientific">Immersiella caudata</name>
    <dbReference type="NCBI Taxonomy" id="314043"/>
    <lineage>
        <taxon>Eukaryota</taxon>
        <taxon>Fungi</taxon>
        <taxon>Dikarya</taxon>
        <taxon>Ascomycota</taxon>
        <taxon>Pezizomycotina</taxon>
        <taxon>Sordariomycetes</taxon>
        <taxon>Sordariomycetidae</taxon>
        <taxon>Sordariales</taxon>
        <taxon>Lasiosphaeriaceae</taxon>
        <taxon>Immersiella</taxon>
    </lineage>
</organism>
<gene>
    <name evidence="3" type="ORF">B0T14DRAFT_333592</name>
</gene>
<feature type="transmembrane region" description="Helical" evidence="2">
    <location>
        <begin position="331"/>
        <end position="353"/>
    </location>
</feature>
<dbReference type="EMBL" id="JAULSU010000007">
    <property type="protein sequence ID" value="KAK0611684.1"/>
    <property type="molecule type" value="Genomic_DNA"/>
</dbReference>